<reference evidence="2 3" key="1">
    <citation type="submission" date="2014-04" db="EMBL/GenBank/DDBJ databases">
        <authorList>
            <consortium name="DOE Joint Genome Institute"/>
            <person name="Kuo A."/>
            <person name="Kohler A."/>
            <person name="Nagy L.G."/>
            <person name="Floudas D."/>
            <person name="Copeland A."/>
            <person name="Barry K.W."/>
            <person name="Cichocki N."/>
            <person name="Veneault-Fourrey C."/>
            <person name="LaButti K."/>
            <person name="Lindquist E.A."/>
            <person name="Lipzen A."/>
            <person name="Lundell T."/>
            <person name="Morin E."/>
            <person name="Murat C."/>
            <person name="Sun H."/>
            <person name="Tunlid A."/>
            <person name="Henrissat B."/>
            <person name="Grigoriev I.V."/>
            <person name="Hibbett D.S."/>
            <person name="Martin F."/>
            <person name="Nordberg H.P."/>
            <person name="Cantor M.N."/>
            <person name="Hua S.X."/>
        </authorList>
    </citation>
    <scope>NUCLEOTIDE SEQUENCE [LARGE SCALE GENOMIC DNA]</scope>
    <source>
        <strain evidence="2 3">Foug A</strain>
    </source>
</reference>
<keyword evidence="1" id="KW-0812">Transmembrane</keyword>
<name>A0A0C3CPQ5_9AGAM</name>
<reference evidence="3" key="2">
    <citation type="submission" date="2015-01" db="EMBL/GenBank/DDBJ databases">
        <title>Evolutionary Origins and Diversification of the Mycorrhizal Mutualists.</title>
        <authorList>
            <consortium name="DOE Joint Genome Institute"/>
            <consortium name="Mycorrhizal Genomics Consortium"/>
            <person name="Kohler A."/>
            <person name="Kuo A."/>
            <person name="Nagy L.G."/>
            <person name="Floudas D."/>
            <person name="Copeland A."/>
            <person name="Barry K.W."/>
            <person name="Cichocki N."/>
            <person name="Veneault-Fourrey C."/>
            <person name="LaButti K."/>
            <person name="Lindquist E.A."/>
            <person name="Lipzen A."/>
            <person name="Lundell T."/>
            <person name="Morin E."/>
            <person name="Murat C."/>
            <person name="Riley R."/>
            <person name="Ohm R."/>
            <person name="Sun H."/>
            <person name="Tunlid A."/>
            <person name="Henrissat B."/>
            <person name="Grigoriev I.V."/>
            <person name="Hibbett D.S."/>
            <person name="Martin F."/>
        </authorList>
    </citation>
    <scope>NUCLEOTIDE SEQUENCE [LARGE SCALE GENOMIC DNA]</scope>
    <source>
        <strain evidence="3">Foug A</strain>
    </source>
</reference>
<dbReference type="AlphaFoldDB" id="A0A0C3CPQ5"/>
<feature type="transmembrane region" description="Helical" evidence="1">
    <location>
        <begin position="102"/>
        <end position="118"/>
    </location>
</feature>
<sequence length="140" mass="15417">MNHICPTIAPCKAAVGDAMMGLYVASPLPFIVRAIWPRPMELLNCLEKHLYGVNGVARITKSDGNVSFDTSERCTWVFHARGGSTRSLPPGVTSLVRRPRDSLFIFVLVCLYFYISVLEDTANYSLFILGNRAALHPGCA</sequence>
<keyword evidence="3" id="KW-1185">Reference proteome</keyword>
<keyword evidence="1" id="KW-0472">Membrane</keyword>
<organism evidence="2 3">
    <name type="scientific">Scleroderma citrinum Foug A</name>
    <dbReference type="NCBI Taxonomy" id="1036808"/>
    <lineage>
        <taxon>Eukaryota</taxon>
        <taxon>Fungi</taxon>
        <taxon>Dikarya</taxon>
        <taxon>Basidiomycota</taxon>
        <taxon>Agaricomycotina</taxon>
        <taxon>Agaricomycetes</taxon>
        <taxon>Agaricomycetidae</taxon>
        <taxon>Boletales</taxon>
        <taxon>Sclerodermatineae</taxon>
        <taxon>Sclerodermataceae</taxon>
        <taxon>Scleroderma</taxon>
    </lineage>
</organism>
<evidence type="ECO:0000256" key="1">
    <source>
        <dbReference type="SAM" id="Phobius"/>
    </source>
</evidence>
<proteinExistence type="predicted"/>
<accession>A0A0C3CPQ5</accession>
<dbReference type="Proteomes" id="UP000053989">
    <property type="component" value="Unassembled WGS sequence"/>
</dbReference>
<gene>
    <name evidence="2" type="ORF">SCLCIDRAFT_794552</name>
</gene>
<keyword evidence="1" id="KW-1133">Transmembrane helix</keyword>
<evidence type="ECO:0000313" key="2">
    <source>
        <dbReference type="EMBL" id="KIM50560.1"/>
    </source>
</evidence>
<dbReference type="InParanoid" id="A0A0C3CPQ5"/>
<evidence type="ECO:0000313" key="3">
    <source>
        <dbReference type="Proteomes" id="UP000053989"/>
    </source>
</evidence>
<protein>
    <submittedName>
        <fullName evidence="2">Uncharacterized protein</fullName>
    </submittedName>
</protein>
<dbReference type="EMBL" id="KN822382">
    <property type="protein sequence ID" value="KIM50560.1"/>
    <property type="molecule type" value="Genomic_DNA"/>
</dbReference>
<dbReference type="HOGENOM" id="CLU_1836330_0_0_1"/>